<dbReference type="InterPro" id="IPR011765">
    <property type="entry name" value="Pept_M16_N"/>
</dbReference>
<organism evidence="4 5">
    <name type="scientific">Hydrogenophaga atypica</name>
    <dbReference type="NCBI Taxonomy" id="249409"/>
    <lineage>
        <taxon>Bacteria</taxon>
        <taxon>Pseudomonadati</taxon>
        <taxon>Pseudomonadota</taxon>
        <taxon>Betaproteobacteria</taxon>
        <taxon>Burkholderiales</taxon>
        <taxon>Comamonadaceae</taxon>
        <taxon>Hydrogenophaga</taxon>
    </lineage>
</organism>
<reference evidence="5" key="1">
    <citation type="journal article" date="2019" name="Int. J. Syst. Evol. Microbiol.">
        <title>The Global Catalogue of Microorganisms (GCM) 10K type strain sequencing project: providing services to taxonomists for standard genome sequencing and annotation.</title>
        <authorList>
            <consortium name="The Broad Institute Genomics Platform"/>
            <consortium name="The Broad Institute Genome Sequencing Center for Infectious Disease"/>
            <person name="Wu L."/>
            <person name="Ma J."/>
        </authorList>
    </citation>
    <scope>NUCLEOTIDE SEQUENCE [LARGE SCALE GENOMIC DNA]</scope>
    <source>
        <strain evidence="5">CGMCC 1.12371</strain>
    </source>
</reference>
<dbReference type="InterPro" id="IPR011249">
    <property type="entry name" value="Metalloenz_LuxS/M16"/>
</dbReference>
<evidence type="ECO:0000313" key="5">
    <source>
        <dbReference type="Proteomes" id="UP001596501"/>
    </source>
</evidence>
<dbReference type="PANTHER" id="PTHR11851">
    <property type="entry name" value="METALLOPROTEASE"/>
    <property type="match status" value="1"/>
</dbReference>
<sequence length="443" mass="46977">MKQVTQMLGAVALALAAHGAQAALPIAQWTHSSGARVYLVSSPAIPMLDVSVDVDAGSRRDPTTQIGLARATASMLDKGVQAAAGQPALDENALAEAWLDIGAQFGASASSDRMSFSLRTLTDPALLERAVALAARQMAQPAFPAEVWARERERSLAALREAETRPGTHAGRAYAAAVYQGHPYGAQTTAQTLQAIGVNDMAGFYRQHVMACGARISMVGAIDRATADRIADRLLAAIAPNGCRSLAPVPEVVPLAAAKDERIPFAAAQAQVLLGQPGVRRDDPDFLTLLVGNHILGAGGFTSRLMDEVREKRGLTYGVYSSFSPGRHAGPFTVSLTTRPDQAEAALALSREVVARFVAEGPTEAELQAAKDALIKGFALRLDSNRKLLDNVANIAWNDLPQDYLDTWTTKVAAVSVDDIRRAFQRVLAPQRMVSVIVGGMAP</sequence>
<dbReference type="SUPFAM" id="SSF63411">
    <property type="entry name" value="LuxS/MPP-like metallohydrolase"/>
    <property type="match status" value="2"/>
</dbReference>
<protein>
    <submittedName>
        <fullName evidence="4">M16 family metallopeptidase</fullName>
    </submittedName>
</protein>
<dbReference type="InterPro" id="IPR007863">
    <property type="entry name" value="Peptidase_M16_C"/>
</dbReference>
<accession>A0ABW2QIQ3</accession>
<feature type="domain" description="Peptidase M16 C-terminal" evidence="3">
    <location>
        <begin position="198"/>
        <end position="374"/>
    </location>
</feature>
<proteinExistence type="predicted"/>
<evidence type="ECO:0000259" key="2">
    <source>
        <dbReference type="Pfam" id="PF00675"/>
    </source>
</evidence>
<dbReference type="EMBL" id="JBHTCA010000006">
    <property type="protein sequence ID" value="MFC7409309.1"/>
    <property type="molecule type" value="Genomic_DNA"/>
</dbReference>
<feature type="signal peptide" evidence="1">
    <location>
        <begin position="1"/>
        <end position="22"/>
    </location>
</feature>
<name>A0ABW2QIQ3_9BURK</name>
<dbReference type="Pfam" id="PF00675">
    <property type="entry name" value="Peptidase_M16"/>
    <property type="match status" value="1"/>
</dbReference>
<keyword evidence="5" id="KW-1185">Reference proteome</keyword>
<gene>
    <name evidence="4" type="ORF">ACFQPB_10595</name>
</gene>
<evidence type="ECO:0000256" key="1">
    <source>
        <dbReference type="SAM" id="SignalP"/>
    </source>
</evidence>
<dbReference type="InterPro" id="IPR050361">
    <property type="entry name" value="MPP/UQCRC_Complex"/>
</dbReference>
<dbReference type="RefSeq" id="WP_382222840.1">
    <property type="nucleotide sequence ID" value="NZ_JBHTCA010000006.1"/>
</dbReference>
<dbReference type="Pfam" id="PF05193">
    <property type="entry name" value="Peptidase_M16_C"/>
    <property type="match status" value="1"/>
</dbReference>
<dbReference type="Gene3D" id="3.30.830.10">
    <property type="entry name" value="Metalloenzyme, LuxS/M16 peptidase-like"/>
    <property type="match status" value="2"/>
</dbReference>
<dbReference type="PANTHER" id="PTHR11851:SF224">
    <property type="entry name" value="PROCESSING PROTEASE"/>
    <property type="match status" value="1"/>
</dbReference>
<keyword evidence="1" id="KW-0732">Signal</keyword>
<comment type="caution">
    <text evidence="4">The sequence shown here is derived from an EMBL/GenBank/DDBJ whole genome shotgun (WGS) entry which is preliminary data.</text>
</comment>
<evidence type="ECO:0000259" key="3">
    <source>
        <dbReference type="Pfam" id="PF05193"/>
    </source>
</evidence>
<feature type="chain" id="PRO_5046990431" evidence="1">
    <location>
        <begin position="23"/>
        <end position="443"/>
    </location>
</feature>
<dbReference type="Proteomes" id="UP001596501">
    <property type="component" value="Unassembled WGS sequence"/>
</dbReference>
<evidence type="ECO:0000313" key="4">
    <source>
        <dbReference type="EMBL" id="MFC7409309.1"/>
    </source>
</evidence>
<feature type="domain" description="Peptidase M16 N-terminal" evidence="2">
    <location>
        <begin position="37"/>
        <end position="188"/>
    </location>
</feature>